<feature type="domain" description="ATPase BadF/BadG/BcrA/BcrD type" evidence="1">
    <location>
        <begin position="41"/>
        <end position="253"/>
    </location>
</feature>
<evidence type="ECO:0000313" key="3">
    <source>
        <dbReference type="Proteomes" id="UP000524237"/>
    </source>
</evidence>
<dbReference type="EMBL" id="JACGWU010000005">
    <property type="protein sequence ID" value="MBA8829469.1"/>
    <property type="molecule type" value="Genomic_DNA"/>
</dbReference>
<keyword evidence="3" id="KW-1185">Reference proteome</keyword>
<name>A0A7W3JUF9_9MICO</name>
<organism evidence="2 3">
    <name type="scientific">Alpinimonas psychrophila</name>
    <dbReference type="NCBI Taxonomy" id="748908"/>
    <lineage>
        <taxon>Bacteria</taxon>
        <taxon>Bacillati</taxon>
        <taxon>Actinomycetota</taxon>
        <taxon>Actinomycetes</taxon>
        <taxon>Micrococcales</taxon>
        <taxon>Microbacteriaceae</taxon>
        <taxon>Alpinimonas</taxon>
    </lineage>
</organism>
<dbReference type="GO" id="GO:0016301">
    <property type="term" value="F:kinase activity"/>
    <property type="evidence" value="ECO:0007669"/>
    <property type="project" value="UniProtKB-KW"/>
</dbReference>
<dbReference type="Gene3D" id="3.30.420.40">
    <property type="match status" value="1"/>
</dbReference>
<dbReference type="PANTHER" id="PTHR43190:SF3">
    <property type="entry name" value="N-ACETYL-D-GLUCOSAMINE KINASE"/>
    <property type="match status" value="1"/>
</dbReference>
<keyword evidence="2" id="KW-0418">Kinase</keyword>
<dbReference type="Pfam" id="PF01869">
    <property type="entry name" value="BcrAD_BadFG"/>
    <property type="match status" value="1"/>
</dbReference>
<dbReference type="InterPro" id="IPR043129">
    <property type="entry name" value="ATPase_NBD"/>
</dbReference>
<dbReference type="AlphaFoldDB" id="A0A7W3JUF9"/>
<dbReference type="PANTHER" id="PTHR43190">
    <property type="entry name" value="N-ACETYL-D-GLUCOSAMINE KINASE"/>
    <property type="match status" value="1"/>
</dbReference>
<accession>A0A7W3JUF9</accession>
<reference evidence="2 3" key="1">
    <citation type="submission" date="2020-07" db="EMBL/GenBank/DDBJ databases">
        <title>Sequencing the genomes of 1000 actinobacteria strains.</title>
        <authorList>
            <person name="Klenk H.-P."/>
        </authorList>
    </citation>
    <scope>NUCLEOTIDE SEQUENCE [LARGE SCALE GENOMIC DNA]</scope>
    <source>
        <strain evidence="2 3">DSM 23737</strain>
    </source>
</reference>
<dbReference type="InterPro" id="IPR002731">
    <property type="entry name" value="ATPase_BadF"/>
</dbReference>
<dbReference type="Proteomes" id="UP000524237">
    <property type="component" value="Unassembled WGS sequence"/>
</dbReference>
<dbReference type="RefSeq" id="WP_246323661.1">
    <property type="nucleotide sequence ID" value="NZ_JACGWU010000005.1"/>
</dbReference>
<evidence type="ECO:0000259" key="1">
    <source>
        <dbReference type="Pfam" id="PF01869"/>
    </source>
</evidence>
<proteinExistence type="predicted"/>
<comment type="caution">
    <text evidence="2">The sequence shown here is derived from an EMBL/GenBank/DDBJ whole genome shotgun (WGS) entry which is preliminary data.</text>
</comment>
<sequence>MMPIEHNTLAIDAGQTGIRVRHDGSRIRDYAGIRTDLDIVPQLVDVVEQFCAETRLAVETVAAGASGLTADEARADALLDGVRHLGVTAAFLAHDSITGFLGSLGPHEGAVVAAGTGVVTLGVGPAGIARVDGWGHIIGDAGGGYWIGRSALEAALRALDGRGEATTLTALLKDNFSSPEAAYVELQTNPDRVRLVASFAKQVAAHAESDDVARHIIRRAGVELALSIVTALGRAGLLDEKAPRVSWAGSLLTGVRLHTQFEAALWKLAPGVVITPPLGLPLDGVALLPSLTEDNPLRSAIYVARSPA</sequence>
<gene>
    <name evidence="2" type="ORF">FB555_001578</name>
</gene>
<dbReference type="InterPro" id="IPR052519">
    <property type="entry name" value="Euk-type_GlcNAc_Kinase"/>
</dbReference>
<evidence type="ECO:0000313" key="2">
    <source>
        <dbReference type="EMBL" id="MBA8829469.1"/>
    </source>
</evidence>
<keyword evidence="2" id="KW-0808">Transferase</keyword>
<protein>
    <submittedName>
        <fullName evidence="2">N-acetylglucosamine kinase-like BadF-type ATPase</fullName>
    </submittedName>
</protein>
<dbReference type="SUPFAM" id="SSF53067">
    <property type="entry name" value="Actin-like ATPase domain"/>
    <property type="match status" value="1"/>
</dbReference>